<keyword evidence="1" id="KW-0805">Transcription regulation</keyword>
<evidence type="ECO:0000313" key="7">
    <source>
        <dbReference type="Proteomes" id="UP000019225"/>
    </source>
</evidence>
<dbReference type="STRING" id="1449976.KALB_4096"/>
<evidence type="ECO:0000313" key="6">
    <source>
        <dbReference type="EMBL" id="AHH97460.1"/>
    </source>
</evidence>
<evidence type="ECO:0000256" key="4">
    <source>
        <dbReference type="PROSITE-ProRule" id="PRU00335"/>
    </source>
</evidence>
<protein>
    <recommendedName>
        <fullName evidence="5">HTH tetR-type domain-containing protein</fullName>
    </recommendedName>
</protein>
<dbReference type="SUPFAM" id="SSF48498">
    <property type="entry name" value="Tetracyclin repressor-like, C-terminal domain"/>
    <property type="match status" value="1"/>
</dbReference>
<evidence type="ECO:0000259" key="5">
    <source>
        <dbReference type="PROSITE" id="PS50977"/>
    </source>
</evidence>
<dbReference type="PATRIC" id="fig|1449976.3.peg.4128"/>
<sequence length="155" mass="16839">MVLPTAITEAVLAELVERGYARLSMEGVAKRAGSGKSALYRRWRTKQEMVLAVLAGIGVPMADVADTGTLRGDLHATVVAVAEWLTEPPFSRIVPDLVAEATRTPELAEGIARTMRTRWSTGGWWCARPRSSRTTSTGSPTPCCAHWVRRPPEAP</sequence>
<dbReference type="eggNOG" id="COG1309">
    <property type="taxonomic scope" value="Bacteria"/>
</dbReference>
<dbReference type="InterPro" id="IPR011075">
    <property type="entry name" value="TetR_C"/>
</dbReference>
<dbReference type="InterPro" id="IPR009057">
    <property type="entry name" value="Homeodomain-like_sf"/>
</dbReference>
<keyword evidence="7" id="KW-1185">Reference proteome</keyword>
<dbReference type="PRINTS" id="PR00455">
    <property type="entry name" value="HTHTETR"/>
</dbReference>
<keyword evidence="3" id="KW-0804">Transcription</keyword>
<dbReference type="InterPro" id="IPR036271">
    <property type="entry name" value="Tet_transcr_reg_TetR-rel_C_sf"/>
</dbReference>
<dbReference type="InterPro" id="IPR001647">
    <property type="entry name" value="HTH_TetR"/>
</dbReference>
<dbReference type="KEGG" id="kal:KALB_4096"/>
<dbReference type="InterPro" id="IPR050109">
    <property type="entry name" value="HTH-type_TetR-like_transc_reg"/>
</dbReference>
<dbReference type="AlphaFoldDB" id="W5W9M0"/>
<keyword evidence="2 4" id="KW-0238">DNA-binding</keyword>
<evidence type="ECO:0000256" key="3">
    <source>
        <dbReference type="ARBA" id="ARBA00023163"/>
    </source>
</evidence>
<dbReference type="RefSeq" id="WP_236650296.1">
    <property type="nucleotide sequence ID" value="NZ_CP007155.1"/>
</dbReference>
<reference evidence="6 7" key="1">
    <citation type="journal article" date="2014" name="BMC Genomics">
        <title>Complete genome sequence of producer of the glycopeptide antibiotic Aculeximycin Kutzneria albida DSM 43870T, a representative of minor genus of Pseudonocardiaceae.</title>
        <authorList>
            <person name="Rebets Y."/>
            <person name="Tokovenko B."/>
            <person name="Lushchyk I."/>
            <person name="Ruckert C."/>
            <person name="Zaburannyi N."/>
            <person name="Bechthold A."/>
            <person name="Kalinowski J."/>
            <person name="Luzhetskyy A."/>
        </authorList>
    </citation>
    <scope>NUCLEOTIDE SEQUENCE [LARGE SCALE GENOMIC DNA]</scope>
    <source>
        <strain evidence="6">DSM 43870</strain>
    </source>
</reference>
<dbReference type="PANTHER" id="PTHR30055:SF148">
    <property type="entry name" value="TETR-FAMILY TRANSCRIPTIONAL REGULATOR"/>
    <property type="match status" value="1"/>
</dbReference>
<evidence type="ECO:0000256" key="2">
    <source>
        <dbReference type="ARBA" id="ARBA00023125"/>
    </source>
</evidence>
<dbReference type="Pfam" id="PF16859">
    <property type="entry name" value="TetR_C_11"/>
    <property type="match status" value="1"/>
</dbReference>
<accession>W5W9M0</accession>
<dbReference type="Gene3D" id="1.10.357.10">
    <property type="entry name" value="Tetracycline Repressor, domain 2"/>
    <property type="match status" value="1"/>
</dbReference>
<name>W5W9M0_9PSEU</name>
<evidence type="ECO:0000256" key="1">
    <source>
        <dbReference type="ARBA" id="ARBA00023015"/>
    </source>
</evidence>
<dbReference type="GO" id="GO:0003700">
    <property type="term" value="F:DNA-binding transcription factor activity"/>
    <property type="evidence" value="ECO:0007669"/>
    <property type="project" value="TreeGrafter"/>
</dbReference>
<dbReference type="HOGENOM" id="CLU_1693208_0_0_11"/>
<dbReference type="SUPFAM" id="SSF46689">
    <property type="entry name" value="Homeodomain-like"/>
    <property type="match status" value="1"/>
</dbReference>
<dbReference type="Proteomes" id="UP000019225">
    <property type="component" value="Chromosome"/>
</dbReference>
<feature type="DNA-binding region" description="H-T-H motif" evidence="4">
    <location>
        <begin position="24"/>
        <end position="43"/>
    </location>
</feature>
<dbReference type="EMBL" id="CP007155">
    <property type="protein sequence ID" value="AHH97460.1"/>
    <property type="molecule type" value="Genomic_DNA"/>
</dbReference>
<gene>
    <name evidence="6" type="ORF">KALB_4096</name>
</gene>
<dbReference type="PROSITE" id="PS50977">
    <property type="entry name" value="HTH_TETR_2"/>
    <property type="match status" value="1"/>
</dbReference>
<feature type="domain" description="HTH tetR-type" evidence="5">
    <location>
        <begin position="1"/>
        <end position="61"/>
    </location>
</feature>
<dbReference type="PANTHER" id="PTHR30055">
    <property type="entry name" value="HTH-TYPE TRANSCRIPTIONAL REGULATOR RUTR"/>
    <property type="match status" value="1"/>
</dbReference>
<dbReference type="GO" id="GO:0000976">
    <property type="term" value="F:transcription cis-regulatory region binding"/>
    <property type="evidence" value="ECO:0007669"/>
    <property type="project" value="TreeGrafter"/>
</dbReference>
<organism evidence="6 7">
    <name type="scientific">Kutzneria albida DSM 43870</name>
    <dbReference type="NCBI Taxonomy" id="1449976"/>
    <lineage>
        <taxon>Bacteria</taxon>
        <taxon>Bacillati</taxon>
        <taxon>Actinomycetota</taxon>
        <taxon>Actinomycetes</taxon>
        <taxon>Pseudonocardiales</taxon>
        <taxon>Pseudonocardiaceae</taxon>
        <taxon>Kutzneria</taxon>
    </lineage>
</organism>
<dbReference type="Pfam" id="PF00440">
    <property type="entry name" value="TetR_N"/>
    <property type="match status" value="1"/>
</dbReference>
<proteinExistence type="predicted"/>